<dbReference type="OrthoDB" id="4770059at2759"/>
<reference evidence="1" key="1">
    <citation type="journal article" date="2020" name="Stud. Mycol.">
        <title>101 Dothideomycetes genomes: a test case for predicting lifestyles and emergence of pathogens.</title>
        <authorList>
            <person name="Haridas S."/>
            <person name="Albert R."/>
            <person name="Binder M."/>
            <person name="Bloem J."/>
            <person name="Labutti K."/>
            <person name="Salamov A."/>
            <person name="Andreopoulos B."/>
            <person name="Baker S."/>
            <person name="Barry K."/>
            <person name="Bills G."/>
            <person name="Bluhm B."/>
            <person name="Cannon C."/>
            <person name="Castanera R."/>
            <person name="Culley D."/>
            <person name="Daum C."/>
            <person name="Ezra D."/>
            <person name="Gonzalez J."/>
            <person name="Henrissat B."/>
            <person name="Kuo A."/>
            <person name="Liang C."/>
            <person name="Lipzen A."/>
            <person name="Lutzoni F."/>
            <person name="Magnuson J."/>
            <person name="Mondo S."/>
            <person name="Nolan M."/>
            <person name="Ohm R."/>
            <person name="Pangilinan J."/>
            <person name="Park H.-J."/>
            <person name="Ramirez L."/>
            <person name="Alfaro M."/>
            <person name="Sun H."/>
            <person name="Tritt A."/>
            <person name="Yoshinaga Y."/>
            <person name="Zwiers L.-H."/>
            <person name="Turgeon B."/>
            <person name="Goodwin S."/>
            <person name="Spatafora J."/>
            <person name="Crous P."/>
            <person name="Grigoriev I."/>
        </authorList>
    </citation>
    <scope>NUCLEOTIDE SEQUENCE</scope>
    <source>
        <strain evidence="1">CBS 675.92</strain>
    </source>
</reference>
<dbReference type="AlphaFoldDB" id="A0A6A5U1E5"/>
<proteinExistence type="predicted"/>
<sequence>MMSIVGATQRDYHRNSVYTTVYSTSLPTFNPGNVPPLTAIYTPPFTCLNRWMWDEHSQQAFSVYTMISLSDRIDVSCQPYGITSGTYSPGVCPSGQTVAEVTEYQTHESPGVGKYWQASCCPRGMTFGPEYSWRCVSSLSTAFQVYRLVTDGVHVAYEIISYANDGPSIKPTTLKNLATVSTGLAIASPIVVAWQLQDLRVYFQQPMPLHLHRRSVYLDQRRVHPHPSQPPLGVAPVQKMYRPKYRLPKTKDSALEQKPALLLELSAPVLSSAGSSFCYCTNAAVTEKESRRRSYRA</sequence>
<gene>
    <name evidence="1" type="ORF">CC80DRAFT_30780</name>
</gene>
<accession>A0A6A5U1E5</accession>
<evidence type="ECO:0000313" key="1">
    <source>
        <dbReference type="EMBL" id="KAF1958444.1"/>
    </source>
</evidence>
<dbReference type="Proteomes" id="UP000800035">
    <property type="component" value="Unassembled WGS sequence"/>
</dbReference>
<evidence type="ECO:0000313" key="2">
    <source>
        <dbReference type="Proteomes" id="UP000800035"/>
    </source>
</evidence>
<name>A0A6A5U1E5_9PLEO</name>
<keyword evidence="2" id="KW-1185">Reference proteome</keyword>
<organism evidence="1 2">
    <name type="scientific">Byssothecium circinans</name>
    <dbReference type="NCBI Taxonomy" id="147558"/>
    <lineage>
        <taxon>Eukaryota</taxon>
        <taxon>Fungi</taxon>
        <taxon>Dikarya</taxon>
        <taxon>Ascomycota</taxon>
        <taxon>Pezizomycotina</taxon>
        <taxon>Dothideomycetes</taxon>
        <taxon>Pleosporomycetidae</taxon>
        <taxon>Pleosporales</taxon>
        <taxon>Massarineae</taxon>
        <taxon>Massarinaceae</taxon>
        <taxon>Byssothecium</taxon>
    </lineage>
</organism>
<dbReference type="EMBL" id="ML976987">
    <property type="protein sequence ID" value="KAF1958444.1"/>
    <property type="molecule type" value="Genomic_DNA"/>
</dbReference>
<protein>
    <submittedName>
        <fullName evidence="1">Uncharacterized protein</fullName>
    </submittedName>
</protein>